<protein>
    <submittedName>
        <fullName evidence="2">Uncharacterized protein</fullName>
    </submittedName>
</protein>
<reference evidence="2" key="2">
    <citation type="journal article" date="2015" name="Fish Shellfish Immunol.">
        <title>Early steps in the European eel (Anguilla anguilla)-Vibrio vulnificus interaction in the gills: Role of the RtxA13 toxin.</title>
        <authorList>
            <person name="Callol A."/>
            <person name="Pajuelo D."/>
            <person name="Ebbesson L."/>
            <person name="Teles M."/>
            <person name="MacKenzie S."/>
            <person name="Amaro C."/>
        </authorList>
    </citation>
    <scope>NUCLEOTIDE SEQUENCE</scope>
</reference>
<organism evidence="2">
    <name type="scientific">Anguilla anguilla</name>
    <name type="common">European freshwater eel</name>
    <name type="synonym">Muraena anguilla</name>
    <dbReference type="NCBI Taxonomy" id="7936"/>
    <lineage>
        <taxon>Eukaryota</taxon>
        <taxon>Metazoa</taxon>
        <taxon>Chordata</taxon>
        <taxon>Craniata</taxon>
        <taxon>Vertebrata</taxon>
        <taxon>Euteleostomi</taxon>
        <taxon>Actinopterygii</taxon>
        <taxon>Neopterygii</taxon>
        <taxon>Teleostei</taxon>
        <taxon>Anguilliformes</taxon>
        <taxon>Anguillidae</taxon>
        <taxon>Anguilla</taxon>
    </lineage>
</organism>
<dbReference type="AlphaFoldDB" id="A0A0E9T0I2"/>
<proteinExistence type="predicted"/>
<keyword evidence="1" id="KW-0472">Membrane</keyword>
<keyword evidence="1" id="KW-0812">Transmembrane</keyword>
<evidence type="ECO:0000256" key="1">
    <source>
        <dbReference type="SAM" id="Phobius"/>
    </source>
</evidence>
<keyword evidence="1" id="KW-1133">Transmembrane helix</keyword>
<dbReference type="EMBL" id="GBXM01061570">
    <property type="protein sequence ID" value="JAH47007.1"/>
    <property type="molecule type" value="Transcribed_RNA"/>
</dbReference>
<reference evidence="2" key="1">
    <citation type="submission" date="2014-11" db="EMBL/GenBank/DDBJ databases">
        <authorList>
            <person name="Amaro Gonzalez C."/>
        </authorList>
    </citation>
    <scope>NUCLEOTIDE SEQUENCE</scope>
</reference>
<accession>A0A0E9T0I2</accession>
<feature type="transmembrane region" description="Helical" evidence="1">
    <location>
        <begin position="31"/>
        <end position="50"/>
    </location>
</feature>
<name>A0A0E9T0I2_ANGAN</name>
<evidence type="ECO:0000313" key="2">
    <source>
        <dbReference type="EMBL" id="JAH47007.1"/>
    </source>
</evidence>
<sequence>MQLPLESNGKRRGGGAAITTKSLVKIQGCNMIQILAPFYSVVLVIWLFGLE</sequence>